<keyword evidence="3 6" id="KW-0812">Transmembrane</keyword>
<dbReference type="PANTHER" id="PTHR19432">
    <property type="entry name" value="SUGAR TRANSPORTER"/>
    <property type="match status" value="1"/>
</dbReference>
<evidence type="ECO:0000313" key="7">
    <source>
        <dbReference type="EMBL" id="KKJ01547.1"/>
    </source>
</evidence>
<feature type="transmembrane region" description="Helical" evidence="6">
    <location>
        <begin position="419"/>
        <end position="438"/>
    </location>
</feature>
<dbReference type="Proteomes" id="UP000034681">
    <property type="component" value="Unassembled WGS sequence"/>
</dbReference>
<protein>
    <submittedName>
        <fullName evidence="7">Major facilitator transporter</fullName>
    </submittedName>
</protein>
<keyword evidence="5 6" id="KW-0472">Membrane</keyword>
<keyword evidence="4 6" id="KW-1133">Transmembrane helix</keyword>
<feature type="transmembrane region" description="Helical" evidence="6">
    <location>
        <begin position="257"/>
        <end position="277"/>
    </location>
</feature>
<comment type="subcellular location">
    <subcellularLocation>
        <location evidence="1">Membrane</location>
        <topology evidence="1">Multi-pass membrane protein</topology>
    </subcellularLocation>
</comment>
<feature type="transmembrane region" description="Helical" evidence="6">
    <location>
        <begin position="49"/>
        <end position="69"/>
    </location>
</feature>
<keyword evidence="8" id="KW-1185">Reference proteome</keyword>
<comment type="caution">
    <text evidence="7">The sequence shown here is derived from an EMBL/GenBank/DDBJ whole genome shotgun (WGS) entry which is preliminary data.</text>
</comment>
<dbReference type="SUPFAM" id="SSF103473">
    <property type="entry name" value="MFS general substrate transporter"/>
    <property type="match status" value="1"/>
</dbReference>
<evidence type="ECO:0000256" key="3">
    <source>
        <dbReference type="ARBA" id="ARBA00022692"/>
    </source>
</evidence>
<dbReference type="InterPro" id="IPR011701">
    <property type="entry name" value="MFS"/>
</dbReference>
<feature type="transmembrane region" description="Helical" evidence="6">
    <location>
        <begin position="141"/>
        <end position="162"/>
    </location>
</feature>
<dbReference type="AlphaFoldDB" id="A0A0M2Q4N6"/>
<feature type="transmembrane region" description="Helical" evidence="6">
    <location>
        <begin position="81"/>
        <end position="97"/>
    </location>
</feature>
<evidence type="ECO:0000256" key="4">
    <source>
        <dbReference type="ARBA" id="ARBA00022989"/>
    </source>
</evidence>
<dbReference type="PANTHER" id="PTHR19432:SF35">
    <property type="entry name" value="SOLUTE CARRIER FAMILY 45 MEMBER 3 ISOFORM X1"/>
    <property type="match status" value="1"/>
</dbReference>
<dbReference type="EMBL" id="AJTX02000002">
    <property type="protein sequence ID" value="KKJ01547.1"/>
    <property type="molecule type" value="Genomic_DNA"/>
</dbReference>
<dbReference type="GO" id="GO:0022857">
    <property type="term" value="F:transmembrane transporter activity"/>
    <property type="evidence" value="ECO:0007669"/>
    <property type="project" value="InterPro"/>
</dbReference>
<evidence type="ECO:0000313" key="8">
    <source>
        <dbReference type="Proteomes" id="UP000034681"/>
    </source>
</evidence>
<dbReference type="Pfam" id="PF07690">
    <property type="entry name" value="MFS_1"/>
    <property type="match status" value="1"/>
</dbReference>
<dbReference type="RefSeq" id="WP_017714298.1">
    <property type="nucleotide sequence ID" value="NZ_KB235941.1"/>
</dbReference>
<dbReference type="STRING" id="317619.GCA_000332315_04164"/>
<sequence>MLEKPPLKFWQLWNMNFGFLGIQFGWGLQMANMSAIFEYLGAEADQVPILWLAAPMTGLLIQPIIGSLSDNTWGPLGRRRPYFLGGAIFASLALLAMPNVSALWMAAGLLWILDSSVNVSMEPFRAFVGDLLPEEQRTQGFTLQSLFIGLGSVAAAAMPWLLTHWGGLAVSVSSADLAEAGTIPPAVKWSFYIGAAVFLGAVGWTVISTTEYPPDDLEAFQAQQRQRSQRNPLAQGWGVVEEIRDAWTGMPPVMKQLAWVQCFSWLGLFCLFLYFPPAMARDLFGAPDQSSPLYGEGIEWAGVCIAFYNLICLGVAFVLPRFAARTSRKLTHTVCLLAGAAGLASLALVPSPQWALLSMVGIGVAWCSMLSMPYAILVGSLPDNKTGIYMGLFNFFIVVPEVIASLGLGWVVNHWLGDSRLGAVVLGGGFLLIAAIVMQRVQDPVAAVPPLTVH</sequence>
<dbReference type="InterPro" id="IPR036259">
    <property type="entry name" value="MFS_trans_sf"/>
</dbReference>
<name>A0A0M2Q4N6_PROHO</name>
<reference evidence="7" key="1">
    <citation type="submission" date="2012-04" db="EMBL/GenBank/DDBJ databases">
        <authorList>
            <person name="Borisov I.G."/>
            <person name="Ivanikova N.V."/>
            <person name="Pinevich A.V."/>
        </authorList>
    </citation>
    <scope>NUCLEOTIDE SEQUENCE</scope>
    <source>
        <strain evidence="7">CALU 1027</strain>
    </source>
</reference>
<gene>
    <name evidence="7" type="ORF">PROH_04415</name>
</gene>
<feature type="transmembrane region" description="Helical" evidence="6">
    <location>
        <begin position="355"/>
        <end position="377"/>
    </location>
</feature>
<keyword evidence="2" id="KW-0813">Transport</keyword>
<dbReference type="GO" id="GO:0016020">
    <property type="term" value="C:membrane"/>
    <property type="evidence" value="ECO:0007669"/>
    <property type="project" value="UniProtKB-SubCell"/>
</dbReference>
<feature type="transmembrane region" description="Helical" evidence="6">
    <location>
        <begin position="389"/>
        <end position="413"/>
    </location>
</feature>
<evidence type="ECO:0000256" key="1">
    <source>
        <dbReference type="ARBA" id="ARBA00004141"/>
    </source>
</evidence>
<feature type="transmembrane region" description="Helical" evidence="6">
    <location>
        <begin position="297"/>
        <end position="318"/>
    </location>
</feature>
<organism evidence="7 8">
    <name type="scientific">Prochlorothrix hollandica PCC 9006 = CALU 1027</name>
    <dbReference type="NCBI Taxonomy" id="317619"/>
    <lineage>
        <taxon>Bacteria</taxon>
        <taxon>Bacillati</taxon>
        <taxon>Cyanobacteriota</taxon>
        <taxon>Cyanophyceae</taxon>
        <taxon>Prochlorotrichales</taxon>
        <taxon>Prochlorotrichaceae</taxon>
        <taxon>Prochlorothrix</taxon>
    </lineage>
</organism>
<proteinExistence type="predicted"/>
<accession>A0A0M2Q4N6</accession>
<dbReference type="Gene3D" id="1.20.1250.20">
    <property type="entry name" value="MFS general substrate transporter like domains"/>
    <property type="match status" value="1"/>
</dbReference>
<dbReference type="eggNOG" id="COG2211">
    <property type="taxonomic scope" value="Bacteria"/>
</dbReference>
<feature type="transmembrane region" description="Helical" evidence="6">
    <location>
        <begin position="189"/>
        <end position="207"/>
    </location>
</feature>
<evidence type="ECO:0000256" key="2">
    <source>
        <dbReference type="ARBA" id="ARBA00022448"/>
    </source>
</evidence>
<feature type="transmembrane region" description="Helical" evidence="6">
    <location>
        <begin position="330"/>
        <end position="349"/>
    </location>
</feature>
<evidence type="ECO:0000256" key="6">
    <source>
        <dbReference type="SAM" id="Phobius"/>
    </source>
</evidence>
<evidence type="ECO:0000256" key="5">
    <source>
        <dbReference type="ARBA" id="ARBA00023136"/>
    </source>
</evidence>